<evidence type="ECO:0000256" key="11">
    <source>
        <dbReference type="ARBA" id="ARBA00023010"/>
    </source>
</evidence>
<keyword evidence="11" id="KW-0811">Translocation</keyword>
<proteinExistence type="inferred from homology"/>
<comment type="caution">
    <text evidence="14">The sequence shown here is derived from an EMBL/GenBank/DDBJ whole genome shotgun (WGS) entry which is preliminary data.</text>
</comment>
<evidence type="ECO:0000256" key="3">
    <source>
        <dbReference type="ARBA" id="ARBA00006742"/>
    </source>
</evidence>
<name>A0A5D0RMA7_9RHOB</name>
<gene>
    <name evidence="14" type="primary">yajC</name>
    <name evidence="14" type="ORF">FVF75_08205</name>
</gene>
<dbReference type="GO" id="GO:0005886">
    <property type="term" value="C:plasma membrane"/>
    <property type="evidence" value="ECO:0007669"/>
    <property type="project" value="UniProtKB-SubCell"/>
</dbReference>
<dbReference type="GO" id="GO:0015031">
    <property type="term" value="P:protein transport"/>
    <property type="evidence" value="ECO:0007669"/>
    <property type="project" value="UniProtKB-KW"/>
</dbReference>
<keyword evidence="12 13" id="KW-0472">Membrane</keyword>
<reference evidence="14 15" key="1">
    <citation type="submission" date="2019-08" db="EMBL/GenBank/DDBJ databases">
        <title>Identification of a novel species of the genus Boseongicola.</title>
        <authorList>
            <person name="Zhang X.-Q."/>
        </authorList>
    </citation>
    <scope>NUCLEOTIDE SEQUENCE [LARGE SCALE GENOMIC DNA]</scope>
    <source>
        <strain evidence="14 15">HY14</strain>
    </source>
</reference>
<comment type="similarity">
    <text evidence="3">Belongs to the YajC family.</text>
</comment>
<dbReference type="PRINTS" id="PR01853">
    <property type="entry name" value="YAJCTRNLCASE"/>
</dbReference>
<evidence type="ECO:0000256" key="2">
    <source>
        <dbReference type="ARBA" id="ARBA00004162"/>
    </source>
</evidence>
<dbReference type="SMART" id="SM01323">
    <property type="entry name" value="YajC"/>
    <property type="match status" value="1"/>
</dbReference>
<evidence type="ECO:0000256" key="4">
    <source>
        <dbReference type="ARBA" id="ARBA00011718"/>
    </source>
</evidence>
<evidence type="ECO:0000256" key="7">
    <source>
        <dbReference type="ARBA" id="ARBA00022475"/>
    </source>
</evidence>
<dbReference type="PANTHER" id="PTHR33909">
    <property type="entry name" value="SEC TRANSLOCON ACCESSORY COMPLEX SUBUNIT YAJC"/>
    <property type="match status" value="1"/>
</dbReference>
<accession>A0A5D0RMA7</accession>
<evidence type="ECO:0000256" key="10">
    <source>
        <dbReference type="ARBA" id="ARBA00022989"/>
    </source>
</evidence>
<organism evidence="14 15">
    <name type="scientific">Maritimibacter fusiformis</name>
    <dbReference type="NCBI Taxonomy" id="2603819"/>
    <lineage>
        <taxon>Bacteria</taxon>
        <taxon>Pseudomonadati</taxon>
        <taxon>Pseudomonadota</taxon>
        <taxon>Alphaproteobacteria</taxon>
        <taxon>Rhodobacterales</taxon>
        <taxon>Roseobacteraceae</taxon>
        <taxon>Maritimibacter</taxon>
    </lineage>
</organism>
<dbReference type="Pfam" id="PF02699">
    <property type="entry name" value="YajC"/>
    <property type="match status" value="1"/>
</dbReference>
<dbReference type="Proteomes" id="UP000322080">
    <property type="component" value="Unassembled WGS sequence"/>
</dbReference>
<evidence type="ECO:0000313" key="15">
    <source>
        <dbReference type="Proteomes" id="UP000322080"/>
    </source>
</evidence>
<evidence type="ECO:0000256" key="12">
    <source>
        <dbReference type="ARBA" id="ARBA00023136"/>
    </source>
</evidence>
<keyword evidence="10 13" id="KW-1133">Transmembrane helix</keyword>
<sequence length="109" mass="11792">MFVSPAFAQAAGAPAGSLLNSMLIPMVLVFGIMYFFLIRPQQKKAKEDQKMRDSLRRGDQVVTQGGILGKVAKVKDDGEVEVEIADGVKVRMTRAAILQVVSKTEPAEG</sequence>
<comment type="subcellular location">
    <subcellularLocation>
        <location evidence="2">Cell membrane</location>
        <topology evidence="2">Single-pass membrane protein</topology>
    </subcellularLocation>
</comment>
<keyword evidence="7" id="KW-1003">Cell membrane</keyword>
<keyword evidence="6" id="KW-0813">Transport</keyword>
<keyword evidence="15" id="KW-1185">Reference proteome</keyword>
<dbReference type="PANTHER" id="PTHR33909:SF1">
    <property type="entry name" value="SEC TRANSLOCON ACCESSORY COMPLEX SUBUNIT YAJC"/>
    <property type="match status" value="1"/>
</dbReference>
<dbReference type="RefSeq" id="WP_148377492.1">
    <property type="nucleotide sequence ID" value="NZ_VSIY01000005.1"/>
</dbReference>
<evidence type="ECO:0000256" key="5">
    <source>
        <dbReference type="ARBA" id="ARBA00014962"/>
    </source>
</evidence>
<protein>
    <recommendedName>
        <fullName evidence="5">Sec translocon accessory complex subunit YajC</fullName>
    </recommendedName>
</protein>
<dbReference type="EMBL" id="VSIY01000005">
    <property type="protein sequence ID" value="TYB81684.1"/>
    <property type="molecule type" value="Genomic_DNA"/>
</dbReference>
<keyword evidence="9" id="KW-0653">Protein transport</keyword>
<dbReference type="AlphaFoldDB" id="A0A5D0RMA7"/>
<keyword evidence="8 13" id="KW-0812">Transmembrane</keyword>
<evidence type="ECO:0000256" key="1">
    <source>
        <dbReference type="ARBA" id="ARBA00002061"/>
    </source>
</evidence>
<evidence type="ECO:0000256" key="8">
    <source>
        <dbReference type="ARBA" id="ARBA00022692"/>
    </source>
</evidence>
<feature type="transmembrane region" description="Helical" evidence="13">
    <location>
        <begin position="18"/>
        <end position="37"/>
    </location>
</feature>
<evidence type="ECO:0000313" key="14">
    <source>
        <dbReference type="EMBL" id="TYB81684.1"/>
    </source>
</evidence>
<comment type="subunit">
    <text evidence="4">Part of the SecDF-YidC-YajC translocase complex. The SecDF-YidC-YajC translocase forms a supercomplex with SecYEG, called the holo-translocon (HTL).</text>
</comment>
<evidence type="ECO:0000256" key="9">
    <source>
        <dbReference type="ARBA" id="ARBA00022927"/>
    </source>
</evidence>
<evidence type="ECO:0000256" key="13">
    <source>
        <dbReference type="SAM" id="Phobius"/>
    </source>
</evidence>
<evidence type="ECO:0000256" key="6">
    <source>
        <dbReference type="ARBA" id="ARBA00022448"/>
    </source>
</evidence>
<comment type="function">
    <text evidence="1">The SecYEG-SecDF-YajC-YidC holo-translocon (HTL) protein secretase/insertase is a supercomplex required for protein secretion, insertion of proteins into membranes, and assembly of membrane protein complexes. While the SecYEG complex is essential for assembly of a number of proteins and complexes, the SecDF-YajC-YidC subcomplex facilitates these functions.</text>
</comment>
<dbReference type="NCBIfam" id="TIGR00739">
    <property type="entry name" value="yajC"/>
    <property type="match status" value="1"/>
</dbReference>
<dbReference type="InterPro" id="IPR003849">
    <property type="entry name" value="Preprotein_translocase_YajC"/>
</dbReference>